<sequence length="1013" mass="114344">MEKEKKHRTSSDEMLNASYEYNEVSYKYDAFISYRHVEPDQTVAKYVHQMIETFKAPKEFYKDGKRPVFRVFRDREELAARDLGASIEEALAQSRYLVVICSRRTPLSEWCQKEIETFKSLHGEERIIPVLIEGEPDEAFPSPLKEIKDQGDGHEILAADIRPDEIFSDEFTGYENLQDKHKLNELTKQSINLLKTEKYRIMATILGCSFGDLKQRDKERKNKRILNLSLSAGAVFLIFGIFMANAYHKAEVARQEAVQSNASILMKTSKDYAGDGDYLKAALVAKEAMNSISKNMKYYNTLKAEEFSIFNSVIYHGGASTLTVIPTKNNMTFMALSNDEKYVAYGLDNNKTAISSVENGEIIKEFDGHSQQVKLLSFSVDDKYLASASFDNTCIIYDVKTGEQKAVLDIEGIPMLTQFSKDGTKLFYAVLYNNNTVFYVYDTVNWEKKSEFTVEGQVKSADIKKDGSEILITLNTNTDDQVTRRSMEDGSIIDVIPKISEKNIITQEDTYKPYKSAAYSADGQNMILLTESEIIKMSFDKQDIFREDMYINPDDNKVIYESDNGEKIAVKSNTKIYILDGNSGAISDEIYFEKLNLKYYVYNPDTNTVVGFGENGNYSIWKDNTVVEDNLKYGSGTPVEFKFLKDGSKILANSHESQAIKIIDLKSRVSSESIYAKIVANSNDSSKMLLFDGNDFLLSGDNGKTSSKINVDESTIYGIASDNKYSKISNNGRYYATVVTALNSDKPVLKVYDLQDNDSKMFEMDSVSSAFTFSNDSEEILLADGKNGLRIFDSNSMEQVKNYSDISEDSGKMILSPDSKILVFNKISGTASIYNLENGEHIDDVAGEVLDVQNTGDEIKLKGIKNNTAFTWSNKSGIVTWDMDDACRQTPISFNDVNMYNANTDLLMMIRNNENDRKCYIVDFSSGKLRMTLNSAVKKYTVNGHISPDGKLIAIDQNYYSDYDSKSDKTSYYTEAKVYKILSEDEVSKEVDNILAGRTLTQDEKVQIGISTK</sequence>
<dbReference type="PROSITE" id="PS50082">
    <property type="entry name" value="WD_REPEATS_2"/>
    <property type="match status" value="1"/>
</dbReference>
<organism evidence="4 5">
    <name type="scientific">Lachnoanaerobaculum saburreum</name>
    <dbReference type="NCBI Taxonomy" id="467210"/>
    <lineage>
        <taxon>Bacteria</taxon>
        <taxon>Bacillati</taxon>
        <taxon>Bacillota</taxon>
        <taxon>Clostridia</taxon>
        <taxon>Lachnospirales</taxon>
        <taxon>Lachnospiraceae</taxon>
        <taxon>Lachnoanaerobaculum</taxon>
    </lineage>
</organism>
<reference evidence="5" key="1">
    <citation type="submission" date="2016-01" db="EMBL/GenBank/DDBJ databases">
        <authorList>
            <person name="Mitreva M."/>
            <person name="Pepin K.H."/>
            <person name="Mihindukulasuriya K.A."/>
            <person name="Fulton R."/>
            <person name="Fronick C."/>
            <person name="O'Laughlin M."/>
            <person name="Miner T."/>
            <person name="Herter B."/>
            <person name="Rosa B.A."/>
            <person name="Cordes M."/>
            <person name="Tomlinson C."/>
            <person name="Wollam A."/>
            <person name="Palsikar V.B."/>
            <person name="Mardis E.R."/>
            <person name="Wilson R.K."/>
        </authorList>
    </citation>
    <scope>NUCLEOTIDE SEQUENCE [LARGE SCALE GENOMIC DNA]</scope>
    <source>
        <strain evidence="5">DNF00896</strain>
    </source>
</reference>
<dbReference type="GO" id="GO:0007165">
    <property type="term" value="P:signal transduction"/>
    <property type="evidence" value="ECO:0007669"/>
    <property type="project" value="InterPro"/>
</dbReference>
<dbReference type="RefSeq" id="WP_060930633.1">
    <property type="nucleotide sequence ID" value="NZ_KQ959780.1"/>
</dbReference>
<comment type="caution">
    <text evidence="4">The sequence shown here is derived from an EMBL/GenBank/DDBJ whole genome shotgun (WGS) entry which is preliminary data.</text>
</comment>
<keyword evidence="2" id="KW-0472">Membrane</keyword>
<dbReference type="SUPFAM" id="SSF82171">
    <property type="entry name" value="DPP6 N-terminal domain-like"/>
    <property type="match status" value="1"/>
</dbReference>
<evidence type="ECO:0000313" key="5">
    <source>
        <dbReference type="Proteomes" id="UP000070394"/>
    </source>
</evidence>
<dbReference type="Gene3D" id="2.130.10.10">
    <property type="entry name" value="YVTN repeat-like/Quinoprotein amine dehydrogenase"/>
    <property type="match status" value="2"/>
</dbReference>
<keyword evidence="5" id="KW-1185">Reference proteome</keyword>
<dbReference type="InterPro" id="IPR000157">
    <property type="entry name" value="TIR_dom"/>
</dbReference>
<dbReference type="SMART" id="SM00320">
    <property type="entry name" value="WD40"/>
    <property type="match status" value="1"/>
</dbReference>
<feature type="repeat" description="WD" evidence="1">
    <location>
        <begin position="366"/>
        <end position="407"/>
    </location>
</feature>
<dbReference type="EMBL" id="LSDA01000018">
    <property type="protein sequence ID" value="KXB60171.1"/>
    <property type="molecule type" value="Genomic_DNA"/>
</dbReference>
<dbReference type="InterPro" id="IPR001680">
    <property type="entry name" value="WD40_rpt"/>
</dbReference>
<dbReference type="InterPro" id="IPR011044">
    <property type="entry name" value="Quino_amine_DH_bsu"/>
</dbReference>
<protein>
    <submittedName>
        <fullName evidence="4">WD domain, G-beta repeat protein</fullName>
    </submittedName>
</protein>
<keyword evidence="2" id="KW-0812">Transmembrane</keyword>
<evidence type="ECO:0000313" key="4">
    <source>
        <dbReference type="EMBL" id="KXB60171.1"/>
    </source>
</evidence>
<feature type="domain" description="TIR" evidence="3">
    <location>
        <begin position="26"/>
        <end position="165"/>
    </location>
</feature>
<dbReference type="Pfam" id="PF13676">
    <property type="entry name" value="TIR_2"/>
    <property type="match status" value="1"/>
</dbReference>
<dbReference type="PANTHER" id="PTHR19879:SF9">
    <property type="entry name" value="TRANSCRIPTION INITIATION FACTOR TFIID SUBUNIT 5"/>
    <property type="match status" value="1"/>
</dbReference>
<dbReference type="STRING" id="467210.HMPREF1866_00708"/>
<dbReference type="Pfam" id="PF00400">
    <property type="entry name" value="WD40"/>
    <property type="match status" value="1"/>
</dbReference>
<evidence type="ECO:0000256" key="2">
    <source>
        <dbReference type="SAM" id="Phobius"/>
    </source>
</evidence>
<feature type="transmembrane region" description="Helical" evidence="2">
    <location>
        <begin position="225"/>
        <end position="247"/>
    </location>
</feature>
<dbReference type="AlphaFoldDB" id="A0A133ZXM3"/>
<keyword evidence="1" id="KW-0853">WD repeat</keyword>
<dbReference type="InterPro" id="IPR015943">
    <property type="entry name" value="WD40/YVTN_repeat-like_dom_sf"/>
</dbReference>
<dbReference type="SUPFAM" id="SSF50969">
    <property type="entry name" value="YVTN repeat-like/Quinoprotein amine dehydrogenase"/>
    <property type="match status" value="1"/>
</dbReference>
<dbReference type="PATRIC" id="fig|467210.3.peg.699"/>
<accession>A0A133ZXM3</accession>
<evidence type="ECO:0000256" key="1">
    <source>
        <dbReference type="PROSITE-ProRule" id="PRU00221"/>
    </source>
</evidence>
<name>A0A133ZXM3_9FIRM</name>
<dbReference type="OrthoDB" id="89550at2"/>
<keyword evidence="2" id="KW-1133">Transmembrane helix</keyword>
<dbReference type="SMART" id="SM00255">
    <property type="entry name" value="TIR"/>
    <property type="match status" value="1"/>
</dbReference>
<evidence type="ECO:0000259" key="3">
    <source>
        <dbReference type="PROSITE" id="PS50104"/>
    </source>
</evidence>
<dbReference type="PROSITE" id="PS50104">
    <property type="entry name" value="TIR"/>
    <property type="match status" value="1"/>
</dbReference>
<dbReference type="Gene3D" id="3.40.50.10140">
    <property type="entry name" value="Toll/interleukin-1 receptor homology (TIR) domain"/>
    <property type="match status" value="1"/>
</dbReference>
<dbReference type="PROSITE" id="PS50294">
    <property type="entry name" value="WD_REPEATS_REGION"/>
    <property type="match status" value="1"/>
</dbReference>
<gene>
    <name evidence="4" type="ORF">HMPREF1866_00708</name>
</gene>
<proteinExistence type="predicted"/>
<dbReference type="PANTHER" id="PTHR19879">
    <property type="entry name" value="TRANSCRIPTION INITIATION FACTOR TFIID"/>
    <property type="match status" value="1"/>
</dbReference>
<dbReference type="Proteomes" id="UP000070394">
    <property type="component" value="Unassembled WGS sequence"/>
</dbReference>
<dbReference type="InterPro" id="IPR035897">
    <property type="entry name" value="Toll_tir_struct_dom_sf"/>
</dbReference>
<dbReference type="SUPFAM" id="SSF52200">
    <property type="entry name" value="Toll/Interleukin receptor TIR domain"/>
    <property type="match status" value="1"/>
</dbReference>